<gene>
    <name evidence="2" type="ORF">BN9_007100</name>
</gene>
<organism evidence="2 3">
    <name type="scientific">Albugo candida</name>
    <dbReference type="NCBI Taxonomy" id="65357"/>
    <lineage>
        <taxon>Eukaryota</taxon>
        <taxon>Sar</taxon>
        <taxon>Stramenopiles</taxon>
        <taxon>Oomycota</taxon>
        <taxon>Peronosporomycetes</taxon>
        <taxon>Albuginales</taxon>
        <taxon>Albuginaceae</taxon>
        <taxon>Albugo</taxon>
    </lineage>
</organism>
<dbReference type="Proteomes" id="UP000053237">
    <property type="component" value="Unassembled WGS sequence"/>
</dbReference>
<sequence>MQILVDELLTTALERQIPHLSRSLDGKAIKHLIDHTYVPIFQWINDLLDRNHSSEHHKCTVIGLSCVQGGGKTTACSILKAGFNAIGKKCAVISLDDVYMSYTDQVHIAKENSDNPLLQYRGNPGTHDLRLLLDFVRECKQSTKTIPIPAYDKSCNQGRGDRVPVGLWNRIKGPLDVLLIEGWCLGFHAVESIQVPSKHLVPINLELKKFELLYRELNGLILFRVSDLAWVYRWREEQEAAMRTAKKPSLTSAQVKDFVDRYMPSYHLYLEALYNPPKRIAQKHEESLSRINSIPRFVIDIDENRIPLNKFFVE</sequence>
<reference evidence="2 3" key="1">
    <citation type="submission" date="2012-05" db="EMBL/GenBank/DDBJ databases">
        <title>Recombination and specialization in a pathogen metapopulation.</title>
        <authorList>
            <person name="Gardiner A."/>
            <person name="Kemen E."/>
            <person name="Schultz-Larsen T."/>
            <person name="MacLean D."/>
            <person name="Van Oosterhout C."/>
            <person name="Jones J.D.G."/>
        </authorList>
    </citation>
    <scope>NUCLEOTIDE SEQUENCE [LARGE SCALE GENOMIC DNA]</scope>
    <source>
        <strain evidence="2 3">Ac Nc2</strain>
    </source>
</reference>
<dbReference type="GO" id="GO:0005524">
    <property type="term" value="F:ATP binding"/>
    <property type="evidence" value="ECO:0007669"/>
    <property type="project" value="InterPro"/>
</dbReference>
<dbReference type="SUPFAM" id="SSF52540">
    <property type="entry name" value="P-loop containing nucleoside triphosphate hydrolases"/>
    <property type="match status" value="1"/>
</dbReference>
<comment type="caution">
    <text evidence="2">The sequence shown here is derived from an EMBL/GenBank/DDBJ whole genome shotgun (WGS) entry which is preliminary data.</text>
</comment>
<evidence type="ECO:0000313" key="2">
    <source>
        <dbReference type="EMBL" id="CCI39926.1"/>
    </source>
</evidence>
<name>A0A024FZL1_9STRA</name>
<dbReference type="OrthoDB" id="347435at2759"/>
<evidence type="ECO:0000313" key="3">
    <source>
        <dbReference type="Proteomes" id="UP000053237"/>
    </source>
</evidence>
<proteinExistence type="predicted"/>
<dbReference type="InterPro" id="IPR027417">
    <property type="entry name" value="P-loop_NTPase"/>
</dbReference>
<dbReference type="EMBL" id="CAIX01000004">
    <property type="protein sequence ID" value="CCI39926.1"/>
    <property type="molecule type" value="Genomic_DNA"/>
</dbReference>
<dbReference type="InterPro" id="IPR006083">
    <property type="entry name" value="PRK/URK"/>
</dbReference>
<protein>
    <recommendedName>
        <fullName evidence="1">Phosphoribulokinase/uridine kinase domain-containing protein</fullName>
    </recommendedName>
</protein>
<feature type="domain" description="Phosphoribulokinase/uridine kinase" evidence="1">
    <location>
        <begin position="61"/>
        <end position="183"/>
    </location>
</feature>
<dbReference type="PANTHER" id="PTHR10285">
    <property type="entry name" value="URIDINE KINASE"/>
    <property type="match status" value="1"/>
</dbReference>
<evidence type="ECO:0000259" key="1">
    <source>
        <dbReference type="Pfam" id="PF00485"/>
    </source>
</evidence>
<dbReference type="AlphaFoldDB" id="A0A024FZL1"/>
<keyword evidence="3" id="KW-1185">Reference proteome</keyword>
<dbReference type="Gene3D" id="3.40.50.300">
    <property type="entry name" value="P-loop containing nucleotide triphosphate hydrolases"/>
    <property type="match status" value="1"/>
</dbReference>
<accession>A0A024FZL1</accession>
<dbReference type="GO" id="GO:0016301">
    <property type="term" value="F:kinase activity"/>
    <property type="evidence" value="ECO:0007669"/>
    <property type="project" value="InterPro"/>
</dbReference>
<dbReference type="InParanoid" id="A0A024FZL1"/>
<dbReference type="Pfam" id="PF00485">
    <property type="entry name" value="PRK"/>
    <property type="match status" value="1"/>
</dbReference>
<dbReference type="STRING" id="65357.A0A024FZL1"/>